<dbReference type="Proteomes" id="UP001596391">
    <property type="component" value="Unassembled WGS sequence"/>
</dbReference>
<dbReference type="Pfam" id="PF01757">
    <property type="entry name" value="Acyl_transf_3"/>
    <property type="match status" value="1"/>
</dbReference>
<feature type="transmembrane region" description="Helical" evidence="1">
    <location>
        <begin position="21"/>
        <end position="41"/>
    </location>
</feature>
<organism evidence="3 4">
    <name type="scientific">Granulicella cerasi</name>
    <dbReference type="NCBI Taxonomy" id="741063"/>
    <lineage>
        <taxon>Bacteria</taxon>
        <taxon>Pseudomonadati</taxon>
        <taxon>Acidobacteriota</taxon>
        <taxon>Terriglobia</taxon>
        <taxon>Terriglobales</taxon>
        <taxon>Acidobacteriaceae</taxon>
        <taxon>Granulicella</taxon>
    </lineage>
</organism>
<sequence>MSQAAAVPTSVQVAKKHSSHIAGLDGIRAIAVLLVMLSHTAPGRLGLFIPAGLGVTIFFFLSGFLITTLLRREWSKTGDVSLRNFYGRRALRILPPLYLCYAVAEIFDRVILHTPVSTKEGFFSLLFYYFNYGYALDAYVHLHTFLPHGLSVAWSLCVEEHFYLIFPLVFLWLGRSSWPRRKQAGVLLGFCVLELAWRATMVLTHMRGADGWSYYATDARLDSILWGAWLALFANPLFQDRPLLPARLLTPAFWFAVVALIASSALRGQLYRDAIRYSLHGVLLLAIFSFVAARQQHWVVRALETPALRYIGWISYTLYLSHYIFLEAFEAWWPQSPVARMAATLLAAFVFSALMRFAVETPLLRWRNRLHREPHTPEAA</sequence>
<keyword evidence="3" id="KW-0012">Acyltransferase</keyword>
<feature type="transmembrane region" description="Helical" evidence="1">
    <location>
        <begin position="90"/>
        <end position="107"/>
    </location>
</feature>
<dbReference type="EMBL" id="JBHSWI010000001">
    <property type="protein sequence ID" value="MFC6646557.1"/>
    <property type="molecule type" value="Genomic_DNA"/>
</dbReference>
<evidence type="ECO:0000259" key="2">
    <source>
        <dbReference type="Pfam" id="PF01757"/>
    </source>
</evidence>
<keyword evidence="4" id="KW-1185">Reference proteome</keyword>
<feature type="transmembrane region" description="Helical" evidence="1">
    <location>
        <begin position="185"/>
        <end position="203"/>
    </location>
</feature>
<feature type="domain" description="Acyltransferase 3" evidence="2">
    <location>
        <begin position="22"/>
        <end position="355"/>
    </location>
</feature>
<dbReference type="RefSeq" id="WP_263370212.1">
    <property type="nucleotide sequence ID" value="NZ_JAGSYD010000001.1"/>
</dbReference>
<feature type="transmembrane region" description="Helical" evidence="1">
    <location>
        <begin position="152"/>
        <end position="173"/>
    </location>
</feature>
<feature type="transmembrane region" description="Helical" evidence="1">
    <location>
        <begin position="223"/>
        <end position="239"/>
    </location>
</feature>
<name>A0ABW1ZAU5_9BACT</name>
<feature type="transmembrane region" description="Helical" evidence="1">
    <location>
        <begin position="307"/>
        <end position="326"/>
    </location>
</feature>
<feature type="transmembrane region" description="Helical" evidence="1">
    <location>
        <begin position="338"/>
        <end position="359"/>
    </location>
</feature>
<gene>
    <name evidence="3" type="ORF">ACFQBQ_13360</name>
</gene>
<comment type="caution">
    <text evidence="3">The sequence shown here is derived from an EMBL/GenBank/DDBJ whole genome shotgun (WGS) entry which is preliminary data.</text>
</comment>
<dbReference type="InterPro" id="IPR002656">
    <property type="entry name" value="Acyl_transf_3_dom"/>
</dbReference>
<accession>A0ABW1ZAU5</accession>
<keyword evidence="1" id="KW-1133">Transmembrane helix</keyword>
<dbReference type="InterPro" id="IPR050879">
    <property type="entry name" value="Acyltransferase_3"/>
</dbReference>
<keyword evidence="1" id="KW-0812">Transmembrane</keyword>
<dbReference type="PANTHER" id="PTHR23028:SF53">
    <property type="entry name" value="ACYL_TRANSF_3 DOMAIN-CONTAINING PROTEIN"/>
    <property type="match status" value="1"/>
</dbReference>
<keyword evidence="1" id="KW-0472">Membrane</keyword>
<feature type="transmembrane region" description="Helical" evidence="1">
    <location>
        <begin position="251"/>
        <end position="271"/>
    </location>
</feature>
<evidence type="ECO:0000313" key="3">
    <source>
        <dbReference type="EMBL" id="MFC6646557.1"/>
    </source>
</evidence>
<dbReference type="EC" id="2.3.-.-" evidence="3"/>
<evidence type="ECO:0000313" key="4">
    <source>
        <dbReference type="Proteomes" id="UP001596391"/>
    </source>
</evidence>
<dbReference type="PANTHER" id="PTHR23028">
    <property type="entry name" value="ACETYLTRANSFERASE"/>
    <property type="match status" value="1"/>
</dbReference>
<feature type="transmembrane region" description="Helical" evidence="1">
    <location>
        <begin position="277"/>
        <end position="295"/>
    </location>
</feature>
<feature type="transmembrane region" description="Helical" evidence="1">
    <location>
        <begin position="47"/>
        <end position="70"/>
    </location>
</feature>
<protein>
    <submittedName>
        <fullName evidence="3">Acyltransferase family protein</fullName>
        <ecNumber evidence="3">2.3.-.-</ecNumber>
    </submittedName>
</protein>
<dbReference type="GO" id="GO:0016746">
    <property type="term" value="F:acyltransferase activity"/>
    <property type="evidence" value="ECO:0007669"/>
    <property type="project" value="UniProtKB-KW"/>
</dbReference>
<reference evidence="4" key="1">
    <citation type="journal article" date="2019" name="Int. J. Syst. Evol. Microbiol.">
        <title>The Global Catalogue of Microorganisms (GCM) 10K type strain sequencing project: providing services to taxonomists for standard genome sequencing and annotation.</title>
        <authorList>
            <consortium name="The Broad Institute Genomics Platform"/>
            <consortium name="The Broad Institute Genome Sequencing Center for Infectious Disease"/>
            <person name="Wu L."/>
            <person name="Ma J."/>
        </authorList>
    </citation>
    <scope>NUCLEOTIDE SEQUENCE [LARGE SCALE GENOMIC DNA]</scope>
    <source>
        <strain evidence="4">CGMCC 1.16026</strain>
    </source>
</reference>
<evidence type="ECO:0000256" key="1">
    <source>
        <dbReference type="SAM" id="Phobius"/>
    </source>
</evidence>
<proteinExistence type="predicted"/>
<keyword evidence="3" id="KW-0808">Transferase</keyword>